<dbReference type="Pfam" id="PF00722">
    <property type="entry name" value="Glyco_hydro_16"/>
    <property type="match status" value="1"/>
</dbReference>
<evidence type="ECO:0000256" key="1">
    <source>
        <dbReference type="ARBA" id="ARBA00006865"/>
    </source>
</evidence>
<evidence type="ECO:0000256" key="3">
    <source>
        <dbReference type="ARBA" id="ARBA00022801"/>
    </source>
</evidence>
<gene>
    <name evidence="10" type="ORF">GSY63_00845</name>
</gene>
<evidence type="ECO:0000256" key="8">
    <source>
        <dbReference type="PIRSR" id="PIRSR608264-1"/>
    </source>
</evidence>
<evidence type="ECO:0000256" key="7">
    <source>
        <dbReference type="ARBA" id="ARBA00031665"/>
    </source>
</evidence>
<comment type="similarity">
    <text evidence="1">Belongs to the glycosyl hydrolase 16 family.</text>
</comment>
<accession>A0A966DQC5</accession>
<evidence type="ECO:0000256" key="2">
    <source>
        <dbReference type="ARBA" id="ARBA00014569"/>
    </source>
</evidence>
<dbReference type="EMBL" id="WWEO01000030">
    <property type="protein sequence ID" value="NCD67898.1"/>
    <property type="molecule type" value="Genomic_DNA"/>
</dbReference>
<reference evidence="10" key="2">
    <citation type="submission" date="2020-10" db="EMBL/GenBank/DDBJ databases">
        <title>Mucilaginibacter sp. nov., isolated from soil.</title>
        <authorList>
            <person name="Jeon C.O."/>
        </authorList>
    </citation>
    <scope>NUCLEOTIDE SEQUENCE</scope>
    <source>
        <strain evidence="10">R11</strain>
    </source>
</reference>
<keyword evidence="11" id="KW-1185">Reference proteome</keyword>
<evidence type="ECO:0000256" key="4">
    <source>
        <dbReference type="ARBA" id="ARBA00023295"/>
    </source>
</evidence>
<evidence type="ECO:0000256" key="5">
    <source>
        <dbReference type="ARBA" id="ARBA00029722"/>
    </source>
</evidence>
<sequence>MKNTIPKIQKIYVINLERQPLRLNEIKRELTYVSDCNGESLWSMYEKYTAVDARDLGDKFFKDNLVDANYNLAEQLFVEPQPLALPNRFDLESPIQMSRPEIAVAKSHIGIWQKILENDDEYALILEDDIWFYPGFSNALNKAWADVQSTLNGSFDILYLSYEEVKNGAPKTFISSNLFRPVRGLWNLSGYVLSRNGASKLLQLLPCRGPVDLWINHQFDKIDVVALKKSVIRQRLDISSTNSYSILPALTKIGAINSEGPALFQIRPQVHPVFVFGNQNTGLTSVAMALSMLGYRCCNDLKSLPKTELDKLLMGRADRIFNAYVNIGSLATQVQLLQTLFSNARFIFTDLKNQHSFLENVASLNYAVIRNDVSNKWKILCEHLCCAPPVCAFPELNDVGQRSLIENTISNTGKKILSSKRDASPWIVDSATSWQGIHCMPSLFDASSTQITPVKIIENFESIVGSNWILREDTFTDNLALFRPDNIYLQHENGVTLDVKLDSLGVRDYSAAAITSQEQFLYGRFEAMIKASNTPGVVTGFFLHRNSPRQEIDIEIAGNRPNVLIVNVFFNPGGPGAKFDYGYRGTPTYIDLEFDASDSFHQYVIEWRSNEICWFVDKKLVHRRVEWQPTPIPHLPMSLHTNIWPCRSKEFAGILDNRQLPAKTLINSINIDAVQVKTVTYHEHTCL</sequence>
<dbReference type="InterPro" id="IPR044791">
    <property type="entry name" value="Beta-glucanase/XTH"/>
</dbReference>
<dbReference type="Proteomes" id="UP000638732">
    <property type="component" value="Unassembled WGS sequence"/>
</dbReference>
<protein>
    <recommendedName>
        <fullName evidence="2">Beta-glucanase</fullName>
    </recommendedName>
    <alternativeName>
        <fullName evidence="7">1,3-1,4-beta-D-glucan 4-glucanohydrolase</fullName>
    </alternativeName>
    <alternativeName>
        <fullName evidence="6">Endo-beta-1,3-1,4 glucanase</fullName>
    </alternativeName>
    <alternativeName>
        <fullName evidence="5">Lichenase</fullName>
    </alternativeName>
</protein>
<dbReference type="RefSeq" id="WP_166583925.1">
    <property type="nucleotide sequence ID" value="NZ_WWEO01000030.1"/>
</dbReference>
<dbReference type="InterPro" id="IPR013320">
    <property type="entry name" value="ConA-like_dom_sf"/>
</dbReference>
<evidence type="ECO:0000313" key="11">
    <source>
        <dbReference type="Proteomes" id="UP000638732"/>
    </source>
</evidence>
<evidence type="ECO:0000259" key="9">
    <source>
        <dbReference type="PROSITE" id="PS51762"/>
    </source>
</evidence>
<dbReference type="Gene3D" id="2.60.120.200">
    <property type="match status" value="1"/>
</dbReference>
<name>A0A966DQC5_9SPHI</name>
<keyword evidence="4" id="KW-0326">Glycosidase</keyword>
<evidence type="ECO:0000313" key="10">
    <source>
        <dbReference type="EMBL" id="NCD67898.1"/>
    </source>
</evidence>
<dbReference type="SUPFAM" id="SSF49899">
    <property type="entry name" value="Concanavalin A-like lectins/glucanases"/>
    <property type="match status" value="1"/>
</dbReference>
<feature type="domain" description="GH16" evidence="9">
    <location>
        <begin position="445"/>
        <end position="682"/>
    </location>
</feature>
<feature type="active site" description="Nucleophile" evidence="8">
    <location>
        <position position="551"/>
    </location>
</feature>
<dbReference type="PANTHER" id="PTHR31062">
    <property type="entry name" value="XYLOGLUCAN ENDOTRANSGLUCOSYLASE/HYDROLASE PROTEIN 8-RELATED"/>
    <property type="match status" value="1"/>
</dbReference>
<feature type="active site" description="Proton donor" evidence="8">
    <location>
        <position position="555"/>
    </location>
</feature>
<dbReference type="InterPro" id="IPR008264">
    <property type="entry name" value="Beta_glucanase"/>
</dbReference>
<dbReference type="Pfam" id="PF01755">
    <property type="entry name" value="Glyco_transf_25"/>
    <property type="match status" value="1"/>
</dbReference>
<reference evidence="10" key="1">
    <citation type="submission" date="2020-01" db="EMBL/GenBank/DDBJ databases">
        <authorList>
            <person name="Seo Y.L."/>
        </authorList>
    </citation>
    <scope>NUCLEOTIDE SEQUENCE</scope>
    <source>
        <strain evidence="10">R11</strain>
    </source>
</reference>
<proteinExistence type="inferred from homology"/>
<dbReference type="GO" id="GO:0004553">
    <property type="term" value="F:hydrolase activity, hydrolyzing O-glycosyl compounds"/>
    <property type="evidence" value="ECO:0007669"/>
    <property type="project" value="InterPro"/>
</dbReference>
<dbReference type="AlphaFoldDB" id="A0A966DQC5"/>
<keyword evidence="3" id="KW-0378">Hydrolase</keyword>
<organism evidence="10 11">
    <name type="scientific">Mucilaginibacter agri</name>
    <dbReference type="NCBI Taxonomy" id="2695265"/>
    <lineage>
        <taxon>Bacteria</taxon>
        <taxon>Pseudomonadati</taxon>
        <taxon>Bacteroidota</taxon>
        <taxon>Sphingobacteriia</taxon>
        <taxon>Sphingobacteriales</taxon>
        <taxon>Sphingobacteriaceae</taxon>
        <taxon>Mucilaginibacter</taxon>
    </lineage>
</organism>
<dbReference type="InterPro" id="IPR002654">
    <property type="entry name" value="Glyco_trans_25"/>
</dbReference>
<evidence type="ECO:0000256" key="6">
    <source>
        <dbReference type="ARBA" id="ARBA00029771"/>
    </source>
</evidence>
<dbReference type="PROSITE" id="PS51762">
    <property type="entry name" value="GH16_2"/>
    <property type="match status" value="1"/>
</dbReference>
<dbReference type="InterPro" id="IPR000757">
    <property type="entry name" value="Beta-glucanase-like"/>
</dbReference>
<dbReference type="GO" id="GO:0005975">
    <property type="term" value="P:carbohydrate metabolic process"/>
    <property type="evidence" value="ECO:0007669"/>
    <property type="project" value="InterPro"/>
</dbReference>
<comment type="caution">
    <text evidence="10">The sequence shown here is derived from an EMBL/GenBank/DDBJ whole genome shotgun (WGS) entry which is preliminary data.</text>
</comment>
<dbReference type="CDD" id="cd06532">
    <property type="entry name" value="Glyco_transf_25"/>
    <property type="match status" value="1"/>
</dbReference>
<dbReference type="PRINTS" id="PR00737">
    <property type="entry name" value="GLHYDRLASE16"/>
</dbReference>